<dbReference type="EMBL" id="JAOTIF010000001">
    <property type="protein sequence ID" value="MCU7547889.1"/>
    <property type="molecule type" value="Genomic_DNA"/>
</dbReference>
<gene>
    <name evidence="2" type="ORF">OCK74_02130</name>
</gene>
<feature type="chain" id="PRO_5040795324" description="GLUG domain-containing protein" evidence="1">
    <location>
        <begin position="21"/>
        <end position="554"/>
    </location>
</feature>
<evidence type="ECO:0000256" key="1">
    <source>
        <dbReference type="SAM" id="SignalP"/>
    </source>
</evidence>
<evidence type="ECO:0008006" key="4">
    <source>
        <dbReference type="Google" id="ProtNLM"/>
    </source>
</evidence>
<proteinExistence type="predicted"/>
<dbReference type="Gene3D" id="2.160.20.110">
    <property type="match status" value="1"/>
</dbReference>
<keyword evidence="1" id="KW-0732">Signal</keyword>
<evidence type="ECO:0000313" key="2">
    <source>
        <dbReference type="EMBL" id="MCU7547889.1"/>
    </source>
</evidence>
<organism evidence="2 3">
    <name type="scientific">Paraflavisolibacter caeni</name>
    <dbReference type="NCBI Taxonomy" id="2982496"/>
    <lineage>
        <taxon>Bacteria</taxon>
        <taxon>Pseudomonadati</taxon>
        <taxon>Bacteroidota</taxon>
        <taxon>Chitinophagia</taxon>
        <taxon>Chitinophagales</taxon>
        <taxon>Chitinophagaceae</taxon>
        <taxon>Paraflavisolibacter</taxon>
    </lineage>
</organism>
<feature type="signal peptide" evidence="1">
    <location>
        <begin position="1"/>
        <end position="20"/>
    </location>
</feature>
<keyword evidence="3" id="KW-1185">Reference proteome</keyword>
<reference evidence="2" key="2">
    <citation type="submission" date="2023-04" db="EMBL/GenBank/DDBJ databases">
        <title>Paracnuella aquatica gen. nov., sp. nov., a member of the family Chitinophagaceae isolated from a hot spring.</title>
        <authorList>
            <person name="Wang C."/>
        </authorList>
    </citation>
    <scope>NUCLEOTIDE SEQUENCE</scope>
    <source>
        <strain evidence="2">LB-8</strain>
    </source>
</reference>
<dbReference type="PROSITE" id="PS51257">
    <property type="entry name" value="PROKAR_LIPOPROTEIN"/>
    <property type="match status" value="1"/>
</dbReference>
<evidence type="ECO:0000313" key="3">
    <source>
        <dbReference type="Proteomes" id="UP001155483"/>
    </source>
</evidence>
<reference evidence="2" key="1">
    <citation type="submission" date="2022-09" db="EMBL/GenBank/DDBJ databases">
        <authorList>
            <person name="Yuan C."/>
            <person name="Ke Z."/>
        </authorList>
    </citation>
    <scope>NUCLEOTIDE SEQUENCE</scope>
    <source>
        <strain evidence="2">LB-8</strain>
    </source>
</reference>
<dbReference type="RefSeq" id="WP_279295333.1">
    <property type="nucleotide sequence ID" value="NZ_JAOTIF010000001.1"/>
</dbReference>
<dbReference type="Proteomes" id="UP001155483">
    <property type="component" value="Unassembled WGS sequence"/>
</dbReference>
<dbReference type="AlphaFoldDB" id="A0A9X2XNC9"/>
<sequence length="554" mass="57225">MNYRLSGAICALLFASVLFSCKKESQVAQFQAVTFKFGADTTSISIDNAVQVLKNMPRSCDVTQLSAAAVLPAGYSISPDPAVAKDYTKGVTYTINTNQGKSYSVQITAPVYDAVNNPYGIYTPKQLSDIRNGLNDSYVLMNDIQLPDMTASNANAITGISDYKYNGWYSIGATYVNGGKVAFRGTLDGQNHIIKNFATINRPDGVPPPDGFVPGKNGKNGDGIFGLAVRATFKNIGIQLSPEGIVDLDDRENGTGQVGSLLGAADSTTVTNCYVTGNASISGKTYTGGLLGYISNSTISKCYAALTPSAGSVAIKSASDAGGLIGGALNSDISDSYSSCSVQSRASIGGLIGYVNTSAVKTCYASGSVKETPENTVGSLVASNSLGGLIGSVNSISPATSSIQNCYATGAVAGANGTNTNFHKGSRIGGLIGQISPAAGPVSVTYCYAMGAVSRVSTSDTAPYLIGGLVGNTPNNVFVFSGVCTNYWDKTTTGRANLGGGDGSLAQDNSITANGKTTEEMKTKATFLNWDFSAVWNVVAGTNNGYPNLRSLNK</sequence>
<accession>A0A9X2XNC9</accession>
<protein>
    <recommendedName>
        <fullName evidence="4">GLUG domain-containing protein</fullName>
    </recommendedName>
</protein>
<dbReference type="Gene3D" id="2.60.40.2340">
    <property type="match status" value="1"/>
</dbReference>
<comment type="caution">
    <text evidence="2">The sequence shown here is derived from an EMBL/GenBank/DDBJ whole genome shotgun (WGS) entry which is preliminary data.</text>
</comment>
<name>A0A9X2XNC9_9BACT</name>